<reference evidence="1 2" key="1">
    <citation type="submission" date="2024-01" db="EMBL/GenBank/DDBJ databases">
        <title>A draft genome for the cacao thread blight pathogen Marasmiellus scandens.</title>
        <authorList>
            <person name="Baruah I.K."/>
            <person name="Leung J."/>
            <person name="Bukari Y."/>
            <person name="Amoako-Attah I."/>
            <person name="Meinhardt L.W."/>
            <person name="Bailey B.A."/>
            <person name="Cohen S.P."/>
        </authorList>
    </citation>
    <scope>NUCLEOTIDE SEQUENCE [LARGE SCALE GENOMIC DNA]</scope>
    <source>
        <strain evidence="1 2">GH-19</strain>
    </source>
</reference>
<evidence type="ECO:0000313" key="1">
    <source>
        <dbReference type="EMBL" id="KAK7446027.1"/>
    </source>
</evidence>
<dbReference type="EMBL" id="JBANRG010000045">
    <property type="protein sequence ID" value="KAK7446027.1"/>
    <property type="molecule type" value="Genomic_DNA"/>
</dbReference>
<keyword evidence="2" id="KW-1185">Reference proteome</keyword>
<evidence type="ECO:0000313" key="2">
    <source>
        <dbReference type="Proteomes" id="UP001498398"/>
    </source>
</evidence>
<organism evidence="1 2">
    <name type="scientific">Marasmiellus scandens</name>
    <dbReference type="NCBI Taxonomy" id="2682957"/>
    <lineage>
        <taxon>Eukaryota</taxon>
        <taxon>Fungi</taxon>
        <taxon>Dikarya</taxon>
        <taxon>Basidiomycota</taxon>
        <taxon>Agaricomycotina</taxon>
        <taxon>Agaricomycetes</taxon>
        <taxon>Agaricomycetidae</taxon>
        <taxon>Agaricales</taxon>
        <taxon>Marasmiineae</taxon>
        <taxon>Omphalotaceae</taxon>
        <taxon>Marasmiellus</taxon>
    </lineage>
</organism>
<name>A0ABR1IZV1_9AGAR</name>
<comment type="caution">
    <text evidence="1">The sequence shown here is derived from an EMBL/GenBank/DDBJ whole genome shotgun (WGS) entry which is preliminary data.</text>
</comment>
<protein>
    <submittedName>
        <fullName evidence="1">Uncharacterized protein</fullName>
    </submittedName>
</protein>
<dbReference type="Proteomes" id="UP001498398">
    <property type="component" value="Unassembled WGS sequence"/>
</dbReference>
<accession>A0ABR1IZV1</accession>
<proteinExistence type="predicted"/>
<sequence>MDDYFDVDHALNLLENLQLERNRLNFKQSQSLLSPYQAPQTYHVVTLDNNNEPGGYYQETIFRLQGVVYEKELPPLKNIRDRRLQPAYIRQHVGITGLGLTYMTEAIDHLHQIFAHFQRTLKNEELTPWSGDHSCERFEGITASCRYFTVGSSAFGRQSVPFQNGVDPDGLLRRMLGDGITHTEENVVLYMKATKSGPESKWRYREISPSIFSIGDIVEIQFTVMVVRQKEGNHKMITVLKSLTLLDDSVSVAATVARNKAMATKNFTAKPSNFLKRLRYEDCADDQEMAEEAHVRKGMARLRIQNQSHNGLMNAESD</sequence>
<gene>
    <name evidence="1" type="ORF">VKT23_014650</name>
</gene>